<sequence length="151" mass="15745">MRPHLTLTVVLAMAGLAVLAHARDGSFAVGVQVVDRRAVPALLDAIPVPPRAQEFAAGEHGRSYAYPGTAGSAAAFYETAMAQRGYRLLARRSEGGGVRQVWADQRTRVSVDLDQAFGASPLTRIRIGASAAAGTVAAEAPRLATAPADRP</sequence>
<evidence type="ECO:0000313" key="3">
    <source>
        <dbReference type="Proteomes" id="UP000324973"/>
    </source>
</evidence>
<dbReference type="RefSeq" id="WP_149102834.1">
    <property type="nucleotide sequence ID" value="NZ_VTFT01000001.1"/>
</dbReference>
<feature type="chain" id="PRO_5022953990" evidence="1">
    <location>
        <begin position="23"/>
        <end position="151"/>
    </location>
</feature>
<keyword evidence="1" id="KW-0732">Signal</keyword>
<reference evidence="2 3" key="1">
    <citation type="submission" date="2019-08" db="EMBL/GenBank/DDBJ databases">
        <title>Luteimonas viscosus sp. nov., isolated from soil of a sunflower field.</title>
        <authorList>
            <person name="Jianli Z."/>
            <person name="Ying Z."/>
        </authorList>
    </citation>
    <scope>NUCLEOTIDE SEQUENCE [LARGE SCALE GENOMIC DNA]</scope>
    <source>
        <strain evidence="2 3">XBU10</strain>
    </source>
</reference>
<evidence type="ECO:0000313" key="2">
    <source>
        <dbReference type="EMBL" id="TYT26285.1"/>
    </source>
</evidence>
<dbReference type="EMBL" id="VTFT01000001">
    <property type="protein sequence ID" value="TYT26285.1"/>
    <property type="molecule type" value="Genomic_DNA"/>
</dbReference>
<gene>
    <name evidence="2" type="ORF">FZO89_08430</name>
</gene>
<dbReference type="OrthoDB" id="5504018at2"/>
<accession>A0A5D4XQP8</accession>
<name>A0A5D4XQP8_9GAMM</name>
<dbReference type="AlphaFoldDB" id="A0A5D4XQP8"/>
<keyword evidence="3" id="KW-1185">Reference proteome</keyword>
<protein>
    <submittedName>
        <fullName evidence="2">Uncharacterized protein</fullName>
    </submittedName>
</protein>
<comment type="caution">
    <text evidence="2">The sequence shown here is derived from an EMBL/GenBank/DDBJ whole genome shotgun (WGS) entry which is preliminary data.</text>
</comment>
<organism evidence="2 3">
    <name type="scientific">Luteimonas viscosa</name>
    <dbReference type="NCBI Taxonomy" id="1132694"/>
    <lineage>
        <taxon>Bacteria</taxon>
        <taxon>Pseudomonadati</taxon>
        <taxon>Pseudomonadota</taxon>
        <taxon>Gammaproteobacteria</taxon>
        <taxon>Lysobacterales</taxon>
        <taxon>Lysobacteraceae</taxon>
        <taxon>Luteimonas</taxon>
    </lineage>
</organism>
<proteinExistence type="predicted"/>
<feature type="signal peptide" evidence="1">
    <location>
        <begin position="1"/>
        <end position="22"/>
    </location>
</feature>
<dbReference type="Proteomes" id="UP000324973">
    <property type="component" value="Unassembled WGS sequence"/>
</dbReference>
<evidence type="ECO:0000256" key="1">
    <source>
        <dbReference type="SAM" id="SignalP"/>
    </source>
</evidence>